<gene>
    <name evidence="2" type="ORF">BC6307_23540</name>
</gene>
<dbReference type="RefSeq" id="WP_066413952.1">
    <property type="nucleotide sequence ID" value="NZ_CP018866.1"/>
</dbReference>
<dbReference type="Gene3D" id="4.10.860.10">
    <property type="entry name" value="UVR domain"/>
    <property type="match status" value="1"/>
</dbReference>
<dbReference type="GO" id="GO:0008270">
    <property type="term" value="F:zinc ion binding"/>
    <property type="evidence" value="ECO:0007669"/>
    <property type="project" value="TreeGrafter"/>
</dbReference>
<keyword evidence="3" id="KW-1185">Reference proteome</keyword>
<dbReference type="GO" id="GO:0046870">
    <property type="term" value="F:cadmium ion binding"/>
    <property type="evidence" value="ECO:0007669"/>
    <property type="project" value="TreeGrafter"/>
</dbReference>
<accession>A0A223KX76</accession>
<dbReference type="AlphaFoldDB" id="A0A223KX76"/>
<dbReference type="Pfam" id="PF02151">
    <property type="entry name" value="UVR"/>
    <property type="match status" value="1"/>
</dbReference>
<dbReference type="GO" id="GO:1990169">
    <property type="term" value="P:stress response to copper ion"/>
    <property type="evidence" value="ECO:0007669"/>
    <property type="project" value="TreeGrafter"/>
</dbReference>
<name>A0A223KX76_9BACI</name>
<feature type="domain" description="UVR" evidence="1">
    <location>
        <begin position="138"/>
        <end position="173"/>
    </location>
</feature>
<dbReference type="STRING" id="1314751.GCA_001591425_01418"/>
<dbReference type="InterPro" id="IPR036876">
    <property type="entry name" value="UVR_dom_sf"/>
</dbReference>
<evidence type="ECO:0000313" key="2">
    <source>
        <dbReference type="EMBL" id="AST94013.1"/>
    </source>
</evidence>
<dbReference type="PANTHER" id="PTHR38430:SF1">
    <property type="entry name" value="PROTEIN-ARGININE KINASE ACTIVATOR PROTEIN"/>
    <property type="match status" value="1"/>
</dbReference>
<dbReference type="PROSITE" id="PS50151">
    <property type="entry name" value="UVR"/>
    <property type="match status" value="1"/>
</dbReference>
<dbReference type="InterPro" id="IPR025542">
    <property type="entry name" value="YacH"/>
</dbReference>
<dbReference type="GO" id="GO:0005507">
    <property type="term" value="F:copper ion binding"/>
    <property type="evidence" value="ECO:0007669"/>
    <property type="project" value="TreeGrafter"/>
</dbReference>
<dbReference type="EMBL" id="CP018866">
    <property type="protein sequence ID" value="AST94013.1"/>
    <property type="molecule type" value="Genomic_DNA"/>
</dbReference>
<dbReference type="InterPro" id="IPR001943">
    <property type="entry name" value="UVR_dom"/>
</dbReference>
<sequence length="180" mass="20483">MICQECGQRPATMHFTKIINGDKTESHLCDQCSQEKGEMFMFPGNSAFSINDLLSGLLNNNQQMSQSKESAVQNNKVLQCDRCKLTYEQFTKIGRFGCSNCYKTFQPNILPILKRLHAGNTSHTGKIPKRIGGGLHIRKEIEELKTQLQSFIATEEFEKAAEVRDRIRNLEKVLNEQGDR</sequence>
<dbReference type="GO" id="GO:1990170">
    <property type="term" value="P:stress response to cadmium ion"/>
    <property type="evidence" value="ECO:0007669"/>
    <property type="project" value="TreeGrafter"/>
</dbReference>
<evidence type="ECO:0000259" key="1">
    <source>
        <dbReference type="PROSITE" id="PS50151"/>
    </source>
</evidence>
<protein>
    <recommendedName>
        <fullName evidence="1">UVR domain-containing protein</fullName>
    </recommendedName>
</protein>
<organism evidence="2 3">
    <name type="scientific">Sutcliffiella cohnii</name>
    <dbReference type="NCBI Taxonomy" id="33932"/>
    <lineage>
        <taxon>Bacteria</taxon>
        <taxon>Bacillati</taxon>
        <taxon>Bacillota</taxon>
        <taxon>Bacilli</taxon>
        <taxon>Bacillales</taxon>
        <taxon>Bacillaceae</taxon>
        <taxon>Sutcliffiella</taxon>
    </lineage>
</organism>
<evidence type="ECO:0000313" key="3">
    <source>
        <dbReference type="Proteomes" id="UP000215224"/>
    </source>
</evidence>
<dbReference type="Proteomes" id="UP000215224">
    <property type="component" value="Chromosome"/>
</dbReference>
<proteinExistence type="predicted"/>
<dbReference type="SUPFAM" id="SSF46600">
    <property type="entry name" value="C-terminal UvrC-binding domain of UvrB"/>
    <property type="match status" value="1"/>
</dbReference>
<dbReference type="PIRSF" id="PIRSF015034">
    <property type="entry name" value="YacH"/>
    <property type="match status" value="1"/>
</dbReference>
<dbReference type="GO" id="GO:0050897">
    <property type="term" value="F:cobalt ion binding"/>
    <property type="evidence" value="ECO:0007669"/>
    <property type="project" value="TreeGrafter"/>
</dbReference>
<dbReference type="KEGG" id="bcoh:BC6307_23540"/>
<dbReference type="PANTHER" id="PTHR38430">
    <property type="entry name" value="PROTEIN-ARGININE KINASE ACTIVATOR PROTEIN"/>
    <property type="match status" value="1"/>
</dbReference>
<reference evidence="2 3" key="1">
    <citation type="submission" date="2016-12" db="EMBL/GenBank/DDBJ databases">
        <title>The whole genome sequencing and assembly of Bacillus cohnii DSM 6307T strain.</title>
        <authorList>
            <person name="Lee Y.-J."/>
            <person name="Yi H."/>
            <person name="Bahn Y.-S."/>
            <person name="Kim J.F."/>
            <person name="Lee D.-W."/>
        </authorList>
    </citation>
    <scope>NUCLEOTIDE SEQUENCE [LARGE SCALE GENOMIC DNA]</scope>
    <source>
        <strain evidence="2 3">DSM 6307</strain>
    </source>
</reference>